<proteinExistence type="inferred from homology"/>
<evidence type="ECO:0000313" key="3">
    <source>
        <dbReference type="EMBL" id="PQA71708.1"/>
    </source>
</evidence>
<accession>A0A2S7IUS5</accession>
<name>A0A2S7IUS5_9HYPH</name>
<dbReference type="Pfam" id="PF01464">
    <property type="entry name" value="SLT"/>
    <property type="match status" value="1"/>
</dbReference>
<evidence type="ECO:0000259" key="2">
    <source>
        <dbReference type="Pfam" id="PF01464"/>
    </source>
</evidence>
<organism evidence="3 4">
    <name type="scientific">Brucella oryzae</name>
    <dbReference type="NCBI Taxonomy" id="335286"/>
    <lineage>
        <taxon>Bacteria</taxon>
        <taxon>Pseudomonadati</taxon>
        <taxon>Pseudomonadota</taxon>
        <taxon>Alphaproteobacteria</taxon>
        <taxon>Hyphomicrobiales</taxon>
        <taxon>Brucellaceae</taxon>
        <taxon>Brucella/Ochrobactrum group</taxon>
        <taxon>Brucella</taxon>
    </lineage>
</organism>
<dbReference type="OrthoDB" id="5327667at2"/>
<evidence type="ECO:0000313" key="4">
    <source>
        <dbReference type="Proteomes" id="UP000238493"/>
    </source>
</evidence>
<dbReference type="Gene3D" id="1.10.530.10">
    <property type="match status" value="1"/>
</dbReference>
<protein>
    <recommendedName>
        <fullName evidence="2">Transglycosylase SLT domain-containing protein</fullName>
    </recommendedName>
</protein>
<feature type="domain" description="Transglycosylase SLT" evidence="2">
    <location>
        <begin position="227"/>
        <end position="305"/>
    </location>
</feature>
<dbReference type="SUPFAM" id="SSF53955">
    <property type="entry name" value="Lysozyme-like"/>
    <property type="match status" value="1"/>
</dbReference>
<dbReference type="RefSeq" id="WP_104757483.1">
    <property type="nucleotide sequence ID" value="NZ_PTRC01000051.1"/>
</dbReference>
<keyword evidence="4" id="KW-1185">Reference proteome</keyword>
<reference evidence="3 4" key="1">
    <citation type="submission" date="2018-02" db="EMBL/GenBank/DDBJ databases">
        <title>Draft genome sequence of Ochrobactrum oryzae found in Brazil.</title>
        <authorList>
            <person name="Cerdeira L."/>
            <person name="Andrade F."/>
            <person name="Zacariotto T."/>
            <person name="Barbosa B."/>
            <person name="Santos S."/>
            <person name="Cassetari V."/>
            <person name="Lincopan N."/>
        </authorList>
    </citation>
    <scope>NUCLEOTIDE SEQUENCE [LARGE SCALE GENOMIC DNA]</scope>
    <source>
        <strain evidence="3 4">OA447</strain>
    </source>
</reference>
<dbReference type="InterPro" id="IPR023346">
    <property type="entry name" value="Lysozyme-like_dom_sf"/>
</dbReference>
<dbReference type="AlphaFoldDB" id="A0A2S7IUS5"/>
<comment type="similarity">
    <text evidence="1">Belongs to the virb1 family.</text>
</comment>
<evidence type="ECO:0000256" key="1">
    <source>
        <dbReference type="ARBA" id="ARBA00009387"/>
    </source>
</evidence>
<sequence length="897" mass="97056">MAVLPSANDLSRPASARTGRIIASGPEDSIGPALQRLGGVVSAIGEEQKRQQDALGMAKAEAELNQGLINVGKQFDNDPDYGTFSQRAPKATGDVVNRAAKHISDPNLRERWVQGANTDAVRLNASIDGKADTLGKQATIANLDQALETQRRIYVDPETTEEQKQKARADIQATLEVASKTGILTPDEADRRAQLNLRDANYSRAKLIAERDPDAILNLNRGSVAQLITAKAQEHGVPADIAIGIGKIESNLNPKAKAGTSSASGVFQLIDSTGKQYGVTNPLDANQNIDAGIRLTKDNINDLRKSTGREPTPGEVYLAHFSGIGTAQKLAATSDDAPASDVFSTAAIKANPTILAGKSVGEVKQWAERKMAQAMGRPVDASTGAVAVQRAPQELLPAWYQDMSPEQRQAVYETAERVSIQRKAQSDASQRALQDSVRDNYALRIATDDPTLTTQDILADTRIDNGVKASLVNSYNTAMKTAIESARAVAAYSSGTLRVDPYSTDGRKQVDAVGNAIETMVPEEQRQSALEGLVRQSGTVPQPVINRIRAGAESQNADDVLTALQSASRFSQVNPSALGRREGGEAVQRKVDDFDYYVNTLNLDPQEAARRIAEQNDPNKVRDRKALEPAAKEFRKSLEGANLGTLFDESWLPFNTPNVGFTEGQAAGIAADYMAIAEEQFFATGGNAELAKTRAEKEMKRLYGVSDLSGAKTVMKYPPEKFWPVMPGESDPYGYVKDQLINDLASTFPDDASLNPRKSGAGFVGNVAGRTVDIRDESGLPEFRRLARDDIMKRVILVATPQTGAEIKANQLPGYTVLFKDDAGNIQTLYGKQWRPDVSAVVKQTEQQQQSRLERAYDYQATGQTMADYLRGGEIPMGAGSAWDNPEQQQIIPQEGK</sequence>
<dbReference type="EMBL" id="PTRC01000051">
    <property type="protein sequence ID" value="PQA71708.1"/>
    <property type="molecule type" value="Genomic_DNA"/>
</dbReference>
<comment type="caution">
    <text evidence="3">The sequence shown here is derived from an EMBL/GenBank/DDBJ whole genome shotgun (WGS) entry which is preliminary data.</text>
</comment>
<gene>
    <name evidence="3" type="ORF">C3731_20690</name>
</gene>
<dbReference type="InterPro" id="IPR008258">
    <property type="entry name" value="Transglycosylase_SLT_dom_1"/>
</dbReference>
<dbReference type="Proteomes" id="UP000238493">
    <property type="component" value="Unassembled WGS sequence"/>
</dbReference>